<dbReference type="PRINTS" id="PR00143">
    <property type="entry name" value="CITRTSNTHASE"/>
</dbReference>
<dbReference type="SUPFAM" id="SSF48256">
    <property type="entry name" value="Citrate synthase"/>
    <property type="match status" value="1"/>
</dbReference>
<keyword evidence="3 8" id="KW-0816">Tricarboxylic acid cycle</keyword>
<evidence type="ECO:0000256" key="6">
    <source>
        <dbReference type="NCBIfam" id="TIGR01798"/>
    </source>
</evidence>
<evidence type="ECO:0000256" key="5">
    <source>
        <dbReference type="ARBA" id="ARBA00049288"/>
    </source>
</evidence>
<gene>
    <name evidence="9" type="primary">gltA_1</name>
    <name evidence="9" type="ORF">NCTC13098_03703</name>
</gene>
<dbReference type="NCBIfam" id="NF004126">
    <property type="entry name" value="PRK05614.1"/>
    <property type="match status" value="1"/>
</dbReference>
<dbReference type="InterPro" id="IPR024176">
    <property type="entry name" value="Citrate_synthase_bac-typ"/>
</dbReference>
<accession>A0A3P8JVG6</accession>
<reference evidence="9 10" key="1">
    <citation type="submission" date="2018-12" db="EMBL/GenBank/DDBJ databases">
        <authorList>
            <consortium name="Pathogen Informatics"/>
        </authorList>
    </citation>
    <scope>NUCLEOTIDE SEQUENCE [LARGE SCALE GENOMIC DNA]</scope>
    <source>
        <strain evidence="9 10">NCTC13098</strain>
    </source>
</reference>
<dbReference type="EMBL" id="LR131271">
    <property type="protein sequence ID" value="VDR27337.1"/>
    <property type="molecule type" value="Genomic_DNA"/>
</dbReference>
<keyword evidence="4 7" id="KW-0808">Transferase</keyword>
<comment type="pathway">
    <text evidence="1 8">Carbohydrate metabolism; tricarboxylic acid cycle; isocitrate from oxaloacetate: step 1/2.</text>
</comment>
<dbReference type="UniPathway" id="UPA00223">
    <property type="reaction ID" value="UER00717"/>
</dbReference>
<dbReference type="PIRSF" id="PIRSF001369">
    <property type="entry name" value="Citrate_synth"/>
    <property type="match status" value="1"/>
</dbReference>
<dbReference type="KEGG" id="rtg:NCTC13098_03703"/>
<evidence type="ECO:0000256" key="2">
    <source>
        <dbReference type="ARBA" id="ARBA00010566"/>
    </source>
</evidence>
<dbReference type="InterPro" id="IPR036969">
    <property type="entry name" value="Citrate_synthase_sf"/>
</dbReference>
<evidence type="ECO:0000256" key="8">
    <source>
        <dbReference type="RuleBase" id="RU003370"/>
    </source>
</evidence>
<protein>
    <recommendedName>
        <fullName evidence="6 7">Citrate synthase</fullName>
    </recommendedName>
</protein>
<evidence type="ECO:0000256" key="3">
    <source>
        <dbReference type="ARBA" id="ARBA00022532"/>
    </source>
</evidence>
<dbReference type="Pfam" id="PF00285">
    <property type="entry name" value="Citrate_synt"/>
    <property type="match status" value="1"/>
</dbReference>
<dbReference type="Proteomes" id="UP000274346">
    <property type="component" value="Chromosome"/>
</dbReference>
<dbReference type="InterPro" id="IPR016143">
    <property type="entry name" value="Citrate_synth-like_sm_a-sub"/>
</dbReference>
<dbReference type="AlphaFoldDB" id="A0A3P8JVG6"/>
<dbReference type="Gene3D" id="2.20.28.60">
    <property type="match status" value="1"/>
</dbReference>
<evidence type="ECO:0000256" key="7">
    <source>
        <dbReference type="PIRNR" id="PIRNR001369"/>
    </source>
</evidence>
<evidence type="ECO:0000256" key="1">
    <source>
        <dbReference type="ARBA" id="ARBA00004751"/>
    </source>
</evidence>
<evidence type="ECO:0000313" key="10">
    <source>
        <dbReference type="Proteomes" id="UP000274346"/>
    </source>
</evidence>
<evidence type="ECO:0000256" key="4">
    <source>
        <dbReference type="ARBA" id="ARBA00022679"/>
    </source>
</evidence>
<comment type="catalytic activity">
    <reaction evidence="5 8">
        <text>oxaloacetate + acetyl-CoA + H2O = citrate + CoA + H(+)</text>
        <dbReference type="Rhea" id="RHEA:16845"/>
        <dbReference type="ChEBI" id="CHEBI:15377"/>
        <dbReference type="ChEBI" id="CHEBI:15378"/>
        <dbReference type="ChEBI" id="CHEBI:16452"/>
        <dbReference type="ChEBI" id="CHEBI:16947"/>
        <dbReference type="ChEBI" id="CHEBI:57287"/>
        <dbReference type="ChEBI" id="CHEBI:57288"/>
        <dbReference type="EC" id="2.3.3.16"/>
    </reaction>
</comment>
<dbReference type="Gene3D" id="1.10.580.10">
    <property type="entry name" value="Citrate Synthase, domain 1"/>
    <property type="match status" value="1"/>
</dbReference>
<organism evidence="9 10">
    <name type="scientific">Raoultella terrigena</name>
    <name type="common">Klebsiella terrigena</name>
    <dbReference type="NCBI Taxonomy" id="577"/>
    <lineage>
        <taxon>Bacteria</taxon>
        <taxon>Pseudomonadati</taxon>
        <taxon>Pseudomonadota</taxon>
        <taxon>Gammaproteobacteria</taxon>
        <taxon>Enterobacterales</taxon>
        <taxon>Enterobacteriaceae</taxon>
        <taxon>Klebsiella/Raoultella group</taxon>
        <taxon>Raoultella</taxon>
    </lineage>
</organism>
<proteinExistence type="inferred from homology"/>
<dbReference type="InterPro" id="IPR002020">
    <property type="entry name" value="Citrate_synthase"/>
</dbReference>
<dbReference type="CDD" id="cd06114">
    <property type="entry name" value="EcCS_like"/>
    <property type="match status" value="1"/>
</dbReference>
<dbReference type="InterPro" id="IPR010953">
    <property type="entry name" value="Citrate_synthase_typ-I"/>
</dbReference>
<dbReference type="InterPro" id="IPR016142">
    <property type="entry name" value="Citrate_synth-like_lrg_a-sub"/>
</dbReference>
<keyword evidence="9" id="KW-0012">Acyltransferase</keyword>
<dbReference type="PANTHER" id="PTHR42871">
    <property type="entry name" value="CITRATE SYNTHASE"/>
    <property type="match status" value="1"/>
</dbReference>
<sequence>MLKIVPEESIQVYDSFVVQGELYRMATQPLTLSFAGQQPIPLETVSGTLGRVGIDIRALNQSELCSFDPGFTNTAGCRSAISYIDTDNSTLLHRGYPVDQLARQCEFLEVAYIMLRGEAPDEASYQAFRNTITRHTLVHEQMSRMCSGFRRDSHPMALMCAMVGALAAFYHDVLDVENPEHRALAATRLLSKMPTLAAMSYKYAIEQPAPYPRNDLSYAGNFLHMLFAVPAEKYVVNPVIEEAMNQILVLHADHGQCASTTTVRAAGSSGANLFACVAAGLASLWGPMHGGANEASMRMLEEIETVDQVPVFLSKAKRDPQAFRRLGFGNSRYRHLDPRAAILRDTCHRVLAELGMSDRLLQVAMALEEVALTDPYFVENGLSPSVDFYTAVILKAMKLPSSMFVVVTAVGRTLGWVAHWNEMHEAPLSIYRPRQIYTGEAPRDYVSRREA</sequence>
<dbReference type="PANTHER" id="PTHR42871:SF1">
    <property type="entry name" value="CITRATE SYNTHASE"/>
    <property type="match status" value="1"/>
</dbReference>
<dbReference type="GO" id="GO:0036440">
    <property type="term" value="F:citrate synthase activity"/>
    <property type="evidence" value="ECO:0007669"/>
    <property type="project" value="UniProtKB-EC"/>
</dbReference>
<comment type="similarity">
    <text evidence="2 7">Belongs to the citrate synthase family.</text>
</comment>
<dbReference type="GO" id="GO:0005737">
    <property type="term" value="C:cytoplasm"/>
    <property type="evidence" value="ECO:0007669"/>
    <property type="project" value="InterPro"/>
</dbReference>
<dbReference type="Gene3D" id="1.10.230.10">
    <property type="entry name" value="Cytochrome P450-Terp, domain 2"/>
    <property type="match status" value="1"/>
</dbReference>
<dbReference type="GO" id="GO:0006099">
    <property type="term" value="P:tricarboxylic acid cycle"/>
    <property type="evidence" value="ECO:0007669"/>
    <property type="project" value="UniProtKB-UniRule"/>
</dbReference>
<name>A0A3P8JVG6_RAOTE</name>
<dbReference type="NCBIfam" id="TIGR01798">
    <property type="entry name" value="cit_synth_I"/>
    <property type="match status" value="1"/>
</dbReference>
<evidence type="ECO:0000313" key="9">
    <source>
        <dbReference type="EMBL" id="VDR27337.1"/>
    </source>
</evidence>